<gene>
    <name evidence="1" type="ORF">PoB_007569100</name>
</gene>
<dbReference type="EMBL" id="BLXT01008461">
    <property type="protein sequence ID" value="GFO49186.1"/>
    <property type="molecule type" value="Genomic_DNA"/>
</dbReference>
<reference evidence="1 2" key="1">
    <citation type="journal article" date="2021" name="Elife">
        <title>Chloroplast acquisition without the gene transfer in kleptoplastic sea slugs, Plakobranchus ocellatus.</title>
        <authorList>
            <person name="Maeda T."/>
            <person name="Takahashi S."/>
            <person name="Yoshida T."/>
            <person name="Shimamura S."/>
            <person name="Takaki Y."/>
            <person name="Nagai Y."/>
            <person name="Toyoda A."/>
            <person name="Suzuki Y."/>
            <person name="Arimoto A."/>
            <person name="Ishii H."/>
            <person name="Satoh N."/>
            <person name="Nishiyama T."/>
            <person name="Hasebe M."/>
            <person name="Maruyama T."/>
            <person name="Minagawa J."/>
            <person name="Obokata J."/>
            <person name="Shigenobu S."/>
        </authorList>
    </citation>
    <scope>NUCLEOTIDE SEQUENCE [LARGE SCALE GENOMIC DNA]</scope>
</reference>
<name>A0AAV4DZB2_9GAST</name>
<dbReference type="Proteomes" id="UP000735302">
    <property type="component" value="Unassembled WGS sequence"/>
</dbReference>
<protein>
    <submittedName>
        <fullName evidence="1">Uncharacterized protein</fullName>
    </submittedName>
</protein>
<proteinExistence type="predicted"/>
<organism evidence="1 2">
    <name type="scientific">Plakobranchus ocellatus</name>
    <dbReference type="NCBI Taxonomy" id="259542"/>
    <lineage>
        <taxon>Eukaryota</taxon>
        <taxon>Metazoa</taxon>
        <taxon>Spiralia</taxon>
        <taxon>Lophotrochozoa</taxon>
        <taxon>Mollusca</taxon>
        <taxon>Gastropoda</taxon>
        <taxon>Heterobranchia</taxon>
        <taxon>Euthyneura</taxon>
        <taxon>Panpulmonata</taxon>
        <taxon>Sacoglossa</taxon>
        <taxon>Placobranchoidea</taxon>
        <taxon>Plakobranchidae</taxon>
        <taxon>Plakobranchus</taxon>
    </lineage>
</organism>
<accession>A0AAV4DZB2</accession>
<sequence length="77" mass="8487">MYDGMETPGLLGAITFEHTLVVAHNTRVVTIIAFRGVLVTVELTLQQFGVGIVSKGGAKHGYCYQQGRQEEELVHRD</sequence>
<keyword evidence="2" id="KW-1185">Reference proteome</keyword>
<dbReference type="AlphaFoldDB" id="A0AAV4DZB2"/>
<comment type="caution">
    <text evidence="1">The sequence shown here is derived from an EMBL/GenBank/DDBJ whole genome shotgun (WGS) entry which is preliminary data.</text>
</comment>
<evidence type="ECO:0000313" key="1">
    <source>
        <dbReference type="EMBL" id="GFO49186.1"/>
    </source>
</evidence>
<evidence type="ECO:0000313" key="2">
    <source>
        <dbReference type="Proteomes" id="UP000735302"/>
    </source>
</evidence>